<protein>
    <submittedName>
        <fullName evidence="2">3-oxoadipate enol-lactonase</fullName>
    </submittedName>
</protein>
<dbReference type="PANTHER" id="PTHR43194:SF2">
    <property type="entry name" value="PEROXISOMAL MEMBRANE PROTEIN LPX1"/>
    <property type="match status" value="1"/>
</dbReference>
<dbReference type="OrthoDB" id="9793083at2"/>
<organism evidence="2 3">
    <name type="scientific">Aquamicrobium aerolatum DSM 21857</name>
    <dbReference type="NCBI Taxonomy" id="1121003"/>
    <lineage>
        <taxon>Bacteria</taxon>
        <taxon>Pseudomonadati</taxon>
        <taxon>Pseudomonadota</taxon>
        <taxon>Alphaproteobacteria</taxon>
        <taxon>Hyphomicrobiales</taxon>
        <taxon>Phyllobacteriaceae</taxon>
        <taxon>Aerobium</taxon>
    </lineage>
</organism>
<proteinExistence type="predicted"/>
<sequence>MTELNYITEGNPSGPALVLAHGLATDCQMWADAAGHLGEYFRIIRYDSRGHGRTPAGAVGFTLEDLAQDVIRLLDILQIESAAFAGLSMGGMVGMTLALSGSDRISSLIVCNARGDAPEAYRNSWDDRIAKVRANGVAAIADATINRWFTSEFLGDPAKVAKVREMMLRTSVDGYCFSAAALKALNCTPRLPSMSIPAMFLTGAEDVGAPVETMREMHRLTPGSRFEVISGAGHISALEQPLKVAEAILSFHKEL</sequence>
<gene>
    <name evidence="2" type="ORF">SAMN03080618_02229</name>
</gene>
<name>A0A1I3P1H3_9HYPH</name>
<dbReference type="AlphaFoldDB" id="A0A1I3P1H3"/>
<evidence type="ECO:0000313" key="3">
    <source>
        <dbReference type="Proteomes" id="UP000242763"/>
    </source>
</evidence>
<dbReference type="Gene3D" id="3.40.50.1820">
    <property type="entry name" value="alpha/beta hydrolase"/>
    <property type="match status" value="1"/>
</dbReference>
<dbReference type="SUPFAM" id="SSF53474">
    <property type="entry name" value="alpha/beta-Hydrolases"/>
    <property type="match status" value="1"/>
</dbReference>
<dbReference type="Proteomes" id="UP000242763">
    <property type="component" value="Unassembled WGS sequence"/>
</dbReference>
<reference evidence="3" key="1">
    <citation type="submission" date="2016-10" db="EMBL/GenBank/DDBJ databases">
        <authorList>
            <person name="Varghese N."/>
            <person name="Submissions S."/>
        </authorList>
    </citation>
    <scope>NUCLEOTIDE SEQUENCE [LARGE SCALE GENOMIC DNA]</scope>
    <source>
        <strain evidence="3">DSM 21857</strain>
    </source>
</reference>
<feature type="domain" description="AB hydrolase-1" evidence="1">
    <location>
        <begin position="15"/>
        <end position="240"/>
    </location>
</feature>
<keyword evidence="3" id="KW-1185">Reference proteome</keyword>
<dbReference type="InterPro" id="IPR000073">
    <property type="entry name" value="AB_hydrolase_1"/>
</dbReference>
<dbReference type="InterPro" id="IPR050228">
    <property type="entry name" value="Carboxylesterase_BioH"/>
</dbReference>
<dbReference type="Pfam" id="PF00561">
    <property type="entry name" value="Abhydrolase_1"/>
    <property type="match status" value="1"/>
</dbReference>
<dbReference type="PANTHER" id="PTHR43194">
    <property type="entry name" value="HYDROLASE ALPHA/BETA FOLD FAMILY"/>
    <property type="match status" value="1"/>
</dbReference>
<dbReference type="STRING" id="1121003.SAMN03080618_02229"/>
<evidence type="ECO:0000313" key="2">
    <source>
        <dbReference type="EMBL" id="SFJ15299.1"/>
    </source>
</evidence>
<dbReference type="EMBL" id="FORF01000011">
    <property type="protein sequence ID" value="SFJ15299.1"/>
    <property type="molecule type" value="Genomic_DNA"/>
</dbReference>
<dbReference type="PRINTS" id="PR00111">
    <property type="entry name" value="ABHYDROLASE"/>
</dbReference>
<accession>A0A1I3P1H3</accession>
<dbReference type="RefSeq" id="WP_091522179.1">
    <property type="nucleotide sequence ID" value="NZ_FORF01000011.1"/>
</dbReference>
<dbReference type="InterPro" id="IPR029058">
    <property type="entry name" value="AB_hydrolase_fold"/>
</dbReference>
<evidence type="ECO:0000259" key="1">
    <source>
        <dbReference type="Pfam" id="PF00561"/>
    </source>
</evidence>